<dbReference type="EMBL" id="UFTT01000002">
    <property type="protein sequence ID" value="SUV66767.1"/>
    <property type="molecule type" value="Genomic_DNA"/>
</dbReference>
<dbReference type="GeneID" id="69603294"/>
<gene>
    <name evidence="2" type="ORF">NCTC10911_03831</name>
</gene>
<dbReference type="PANTHER" id="PTHR42928">
    <property type="entry name" value="TRICARBOXYLATE-BINDING PROTEIN"/>
    <property type="match status" value="1"/>
</dbReference>
<evidence type="ECO:0000313" key="2">
    <source>
        <dbReference type="EMBL" id="SUV66767.1"/>
    </source>
</evidence>
<comment type="similarity">
    <text evidence="1">Belongs to the UPF0065 (bug) family.</text>
</comment>
<evidence type="ECO:0000313" key="3">
    <source>
        <dbReference type="Proteomes" id="UP000255014"/>
    </source>
</evidence>
<name>A0A0E8ESP8_BORPT</name>
<dbReference type="GO" id="GO:0016829">
    <property type="term" value="F:lyase activity"/>
    <property type="evidence" value="ECO:0007669"/>
    <property type="project" value="UniProtKB-KW"/>
</dbReference>
<protein>
    <submittedName>
        <fullName evidence="2">Argininosuccinate lyase</fullName>
    </submittedName>
</protein>
<evidence type="ECO:0000256" key="1">
    <source>
        <dbReference type="ARBA" id="ARBA00006987"/>
    </source>
</evidence>
<dbReference type="AlphaFoldDB" id="A0A0E8ESP8"/>
<dbReference type="InterPro" id="IPR005064">
    <property type="entry name" value="BUG"/>
</dbReference>
<dbReference type="PANTHER" id="PTHR42928:SF5">
    <property type="entry name" value="BLR1237 PROTEIN"/>
    <property type="match status" value="1"/>
</dbReference>
<keyword evidence="2" id="KW-0456">Lyase</keyword>
<sequence>MQKKRRALLSLLGASAFPALAGQAFGQGPAWPTRHLRFISGGAAGGTSDIVARNLQEPLQSKFGQSVVIENMPGVGGLIGAGNAARATDGHTFFVSNLASNVLSVLLYEKVPFDWHTDLPGVARCCTLPNGLFVRSDTGITSAQQLFDTLRKDPEKRVFSSAAIGTTSHLSCVMLGQRLGIDLLHIPFKGAAGNMLGLLQGDVFFTIENIPTFAALVKEGRLRLLAVSTAERSPNFPDVPTIQESDIENFDVFSWFGISAARSTPRAAIDAVAAEILGQLAEPVMQTRFENLGMTVAGLGPDAYDKFIASEMADWGATVKAAGLKPAK</sequence>
<dbReference type="InterPro" id="IPR042100">
    <property type="entry name" value="Bug_dom1"/>
</dbReference>
<organism evidence="2 3">
    <name type="scientific">Bordetella pertussis</name>
    <dbReference type="NCBI Taxonomy" id="520"/>
    <lineage>
        <taxon>Bacteria</taxon>
        <taxon>Pseudomonadati</taxon>
        <taxon>Pseudomonadota</taxon>
        <taxon>Betaproteobacteria</taxon>
        <taxon>Burkholderiales</taxon>
        <taxon>Alcaligenaceae</taxon>
        <taxon>Bordetella</taxon>
    </lineage>
</organism>
<dbReference type="Pfam" id="PF03401">
    <property type="entry name" value="TctC"/>
    <property type="match status" value="1"/>
</dbReference>
<proteinExistence type="inferred from homology"/>
<dbReference type="OMA" id="RMIHVAY"/>
<dbReference type="Gene3D" id="3.40.190.10">
    <property type="entry name" value="Periplasmic binding protein-like II"/>
    <property type="match status" value="1"/>
</dbReference>
<dbReference type="SUPFAM" id="SSF53850">
    <property type="entry name" value="Periplasmic binding protein-like II"/>
    <property type="match status" value="1"/>
</dbReference>
<dbReference type="Gene3D" id="3.40.190.150">
    <property type="entry name" value="Bordetella uptake gene, domain 1"/>
    <property type="match status" value="1"/>
</dbReference>
<dbReference type="PIRSF" id="PIRSF017082">
    <property type="entry name" value="YflP"/>
    <property type="match status" value="1"/>
</dbReference>
<dbReference type="Proteomes" id="UP000255014">
    <property type="component" value="Unassembled WGS sequence"/>
</dbReference>
<dbReference type="RefSeq" id="WP_010929951.1">
    <property type="nucleotide sequence ID" value="NZ_AP024746.1"/>
</dbReference>
<accession>A0A0E8ESP8</accession>
<dbReference type="CDD" id="cd07012">
    <property type="entry name" value="PBP2_Bug_TTT"/>
    <property type="match status" value="1"/>
</dbReference>
<reference evidence="2 3" key="1">
    <citation type="submission" date="2018-06" db="EMBL/GenBank/DDBJ databases">
        <authorList>
            <consortium name="Pathogen Informatics"/>
            <person name="Doyle S."/>
        </authorList>
    </citation>
    <scope>NUCLEOTIDE SEQUENCE [LARGE SCALE GENOMIC DNA]</scope>
    <source>
        <strain evidence="2 3">NCTC10911</strain>
    </source>
</reference>